<accession>A0A9W8RR78</accession>
<evidence type="ECO:0008006" key="7">
    <source>
        <dbReference type="Google" id="ProtNLM"/>
    </source>
</evidence>
<dbReference type="CDD" id="cd02440">
    <property type="entry name" value="AdoMet_MTases"/>
    <property type="match status" value="1"/>
</dbReference>
<evidence type="ECO:0000256" key="4">
    <source>
        <dbReference type="ARBA" id="ARBA00023453"/>
    </source>
</evidence>
<keyword evidence="1" id="KW-0489">Methyltransferase</keyword>
<dbReference type="EMBL" id="JAOQAZ010000034">
    <property type="protein sequence ID" value="KAJ4249117.1"/>
    <property type="molecule type" value="Genomic_DNA"/>
</dbReference>
<dbReference type="AlphaFoldDB" id="A0A9W8RR78"/>
<protein>
    <recommendedName>
        <fullName evidence="7">O-methyltransferase</fullName>
    </recommendedName>
</protein>
<dbReference type="InterPro" id="IPR029063">
    <property type="entry name" value="SAM-dependent_MTases_sf"/>
</dbReference>
<comment type="caution">
    <text evidence="5">The sequence shown here is derived from an EMBL/GenBank/DDBJ whole genome shotgun (WGS) entry which is preliminary data.</text>
</comment>
<keyword evidence="6" id="KW-1185">Reference proteome</keyword>
<sequence length="231" mass="24897">MSDFDFQALAAAVDFQNFHKAPTLDGQASTALLKVSPKLENCLANSAAKGLPPISVTPMAGQHLSILTQLIGAKSVLEIGTLGGYSAICFAEGGAKVTSIEIDSKYRDVALENVNGLDVEIMLGAALDILPKLAEEERRFDLVFIDADFDDHVEHFEWAVKLTRPGGCIFFDDIVISMFKNGEVKEGGESILTHIGKDERVKATLVPNVACHSMVPTPVFNGFVLAVVKDY</sequence>
<organism evidence="5 6">
    <name type="scientific">Fusarium torreyae</name>
    <dbReference type="NCBI Taxonomy" id="1237075"/>
    <lineage>
        <taxon>Eukaryota</taxon>
        <taxon>Fungi</taxon>
        <taxon>Dikarya</taxon>
        <taxon>Ascomycota</taxon>
        <taxon>Pezizomycotina</taxon>
        <taxon>Sordariomycetes</taxon>
        <taxon>Hypocreomycetidae</taxon>
        <taxon>Hypocreales</taxon>
        <taxon>Nectriaceae</taxon>
        <taxon>Fusarium</taxon>
    </lineage>
</organism>
<dbReference type="InterPro" id="IPR002935">
    <property type="entry name" value="SAM_O-MeTrfase"/>
</dbReference>
<dbReference type="OrthoDB" id="10251242at2759"/>
<dbReference type="GO" id="GO:0008757">
    <property type="term" value="F:S-adenosylmethionine-dependent methyltransferase activity"/>
    <property type="evidence" value="ECO:0007669"/>
    <property type="project" value="TreeGrafter"/>
</dbReference>
<evidence type="ECO:0000313" key="5">
    <source>
        <dbReference type="EMBL" id="KAJ4249117.1"/>
    </source>
</evidence>
<keyword evidence="3" id="KW-0949">S-adenosyl-L-methionine</keyword>
<reference evidence="5" key="1">
    <citation type="submission" date="2022-09" db="EMBL/GenBank/DDBJ databases">
        <title>Fusarium specimens isolated from Avocado Roots.</title>
        <authorList>
            <person name="Stajich J."/>
            <person name="Roper C."/>
            <person name="Heimlech-Rivalta G."/>
        </authorList>
    </citation>
    <scope>NUCLEOTIDE SEQUENCE</scope>
    <source>
        <strain evidence="5">CF00136</strain>
    </source>
</reference>
<dbReference type="Pfam" id="PF01596">
    <property type="entry name" value="Methyltransf_3"/>
    <property type="match status" value="1"/>
</dbReference>
<dbReference type="SUPFAM" id="SSF53335">
    <property type="entry name" value="S-adenosyl-L-methionine-dependent methyltransferases"/>
    <property type="match status" value="1"/>
</dbReference>
<evidence type="ECO:0000256" key="3">
    <source>
        <dbReference type="ARBA" id="ARBA00022691"/>
    </source>
</evidence>
<evidence type="ECO:0000313" key="6">
    <source>
        <dbReference type="Proteomes" id="UP001152049"/>
    </source>
</evidence>
<dbReference type="GO" id="GO:0032259">
    <property type="term" value="P:methylation"/>
    <property type="evidence" value="ECO:0007669"/>
    <property type="project" value="UniProtKB-KW"/>
</dbReference>
<dbReference type="PANTHER" id="PTHR10509:SF14">
    <property type="entry name" value="CAFFEOYL-COA O-METHYLTRANSFERASE 3-RELATED"/>
    <property type="match status" value="1"/>
</dbReference>
<gene>
    <name evidence="5" type="ORF">NW762_012451</name>
</gene>
<dbReference type="PROSITE" id="PS51682">
    <property type="entry name" value="SAM_OMT_I"/>
    <property type="match status" value="1"/>
</dbReference>
<dbReference type="InterPro" id="IPR050362">
    <property type="entry name" value="Cation-dep_OMT"/>
</dbReference>
<dbReference type="Gene3D" id="3.40.50.150">
    <property type="entry name" value="Vaccinia Virus protein VP39"/>
    <property type="match status" value="1"/>
</dbReference>
<evidence type="ECO:0000256" key="2">
    <source>
        <dbReference type="ARBA" id="ARBA00022679"/>
    </source>
</evidence>
<dbReference type="Proteomes" id="UP001152049">
    <property type="component" value="Unassembled WGS sequence"/>
</dbReference>
<keyword evidence="2" id="KW-0808">Transferase</keyword>
<proteinExistence type="inferred from homology"/>
<dbReference type="GO" id="GO:0008171">
    <property type="term" value="F:O-methyltransferase activity"/>
    <property type="evidence" value="ECO:0007669"/>
    <property type="project" value="InterPro"/>
</dbReference>
<name>A0A9W8RR78_9HYPO</name>
<evidence type="ECO:0000256" key="1">
    <source>
        <dbReference type="ARBA" id="ARBA00022603"/>
    </source>
</evidence>
<comment type="similarity">
    <text evidence="4">Belongs to the class I-like SAM-binding methyltransferase superfamily. Cation-dependent O-methyltransferase family.</text>
</comment>
<dbReference type="PANTHER" id="PTHR10509">
    <property type="entry name" value="O-METHYLTRANSFERASE-RELATED"/>
    <property type="match status" value="1"/>
</dbReference>